<feature type="domain" description="N-acetyltransferase" evidence="5">
    <location>
        <begin position="3"/>
        <end position="137"/>
    </location>
</feature>
<dbReference type="PROSITE" id="PS51186">
    <property type="entry name" value="GNAT"/>
    <property type="match status" value="2"/>
</dbReference>
<dbReference type="PANTHER" id="PTHR43617">
    <property type="entry name" value="L-AMINO ACID N-ACETYLTRANSFERASE"/>
    <property type="match status" value="1"/>
</dbReference>
<feature type="binding site" evidence="4">
    <location>
        <position position="268"/>
    </location>
    <ligand>
        <name>1D-myo-inositol 2-(L-cysteinylamino)-2-deoxy-alpha-D-glucopyranoside</name>
        <dbReference type="ChEBI" id="CHEBI:58887"/>
    </ligand>
</feature>
<dbReference type="InterPro" id="IPR050276">
    <property type="entry name" value="MshD_Acetyltransferase"/>
</dbReference>
<dbReference type="InterPro" id="IPR017813">
    <property type="entry name" value="Mycothiol_AcTrfase"/>
</dbReference>
<dbReference type="InterPro" id="IPR000182">
    <property type="entry name" value="GNAT_dom"/>
</dbReference>
<comment type="caution">
    <text evidence="6">The sequence shown here is derived from an EMBL/GenBank/DDBJ whole genome shotgun (WGS) entry which is preliminary data.</text>
</comment>
<dbReference type="STRING" id="1184609.KILIM_028_00080"/>
<feature type="binding site" evidence="4">
    <location>
        <begin position="85"/>
        <end position="90"/>
    </location>
    <ligand>
        <name>acetyl-CoA</name>
        <dbReference type="ChEBI" id="CHEBI:57288"/>
        <label>1</label>
    </ligand>
</feature>
<feature type="binding site" evidence="4">
    <location>
        <begin position="77"/>
        <end position="79"/>
    </location>
    <ligand>
        <name>acetyl-CoA</name>
        <dbReference type="ChEBI" id="CHEBI:57288"/>
        <label>1</label>
    </ligand>
</feature>
<dbReference type="CDD" id="cd04301">
    <property type="entry name" value="NAT_SF"/>
    <property type="match status" value="1"/>
</dbReference>
<feature type="domain" description="N-acetyltransferase" evidence="5">
    <location>
        <begin position="149"/>
        <end position="305"/>
    </location>
</feature>
<evidence type="ECO:0000256" key="3">
    <source>
        <dbReference type="ARBA" id="ARBA00023315"/>
    </source>
</evidence>
<dbReference type="eggNOG" id="COG0456">
    <property type="taxonomic scope" value="Bacteria"/>
</dbReference>
<protein>
    <recommendedName>
        <fullName evidence="4">Mycothiol acetyltransferase</fullName>
        <shortName evidence="4">MSH acetyltransferase</shortName>
        <ecNumber evidence="4">2.3.1.189</ecNumber>
    </recommendedName>
    <alternativeName>
        <fullName evidence="4">Mycothiol synthase</fullName>
    </alternativeName>
</protein>
<keyword evidence="1 4" id="KW-0808">Transferase</keyword>
<dbReference type="EMBL" id="BAHD01000028">
    <property type="protein sequence ID" value="GAB95854.1"/>
    <property type="molecule type" value="Genomic_DNA"/>
</dbReference>
<dbReference type="GO" id="GO:0008999">
    <property type="term" value="F:protein-N-terminal-alanine acetyltransferase activity"/>
    <property type="evidence" value="ECO:0007669"/>
    <property type="project" value="TreeGrafter"/>
</dbReference>
<feature type="binding site" evidence="4">
    <location>
        <position position="178"/>
    </location>
    <ligand>
        <name>1D-myo-inositol 2-(L-cysteinylamino)-2-deoxy-alpha-D-glucopyranoside</name>
        <dbReference type="ChEBI" id="CHEBI:58887"/>
    </ligand>
</feature>
<comment type="catalytic activity">
    <reaction evidence="4">
        <text>1D-myo-inositol 2-(L-cysteinylamino)-2-deoxy-alpha-D-glucopyranoside + acetyl-CoA = mycothiol + CoA + H(+)</text>
        <dbReference type="Rhea" id="RHEA:26172"/>
        <dbReference type="ChEBI" id="CHEBI:15378"/>
        <dbReference type="ChEBI" id="CHEBI:16768"/>
        <dbReference type="ChEBI" id="CHEBI:57287"/>
        <dbReference type="ChEBI" id="CHEBI:57288"/>
        <dbReference type="ChEBI" id="CHEBI:58887"/>
        <dbReference type="EC" id="2.3.1.189"/>
    </reaction>
</comment>
<dbReference type="HAMAP" id="MF_01698">
    <property type="entry name" value="MshD"/>
    <property type="match status" value="1"/>
</dbReference>
<evidence type="ECO:0000256" key="4">
    <source>
        <dbReference type="HAMAP-Rule" id="MF_01698"/>
    </source>
</evidence>
<keyword evidence="7" id="KW-1185">Reference proteome</keyword>
<proteinExistence type="inferred from homology"/>
<dbReference type="InterPro" id="IPR040448">
    <property type="entry name" value="PanZ_GNAT"/>
</dbReference>
<dbReference type="GO" id="GO:0010125">
    <property type="term" value="P:mycothiol biosynthetic process"/>
    <property type="evidence" value="ECO:0007669"/>
    <property type="project" value="UniProtKB-UniRule"/>
</dbReference>
<evidence type="ECO:0000256" key="1">
    <source>
        <dbReference type="ARBA" id="ARBA00022679"/>
    </source>
</evidence>
<gene>
    <name evidence="4 6" type="primary">mshD</name>
    <name evidence="6" type="ORF">KILIM_028_00080</name>
</gene>
<dbReference type="Pfam" id="PF00583">
    <property type="entry name" value="Acetyltransf_1"/>
    <property type="match status" value="1"/>
</dbReference>
<dbReference type="RefSeq" id="WP_006592386.1">
    <property type="nucleotide sequence ID" value="NZ_BAHD01000028.1"/>
</dbReference>
<evidence type="ECO:0000313" key="6">
    <source>
        <dbReference type="EMBL" id="GAB95854.1"/>
    </source>
</evidence>
<feature type="binding site" evidence="4">
    <location>
        <position position="223"/>
    </location>
    <ligand>
        <name>1D-myo-inositol 2-(L-cysteinylamino)-2-deoxy-alpha-D-glucopyranoside</name>
        <dbReference type="ChEBI" id="CHEBI:58887"/>
    </ligand>
</feature>
<comment type="subunit">
    <text evidence="4">Monomer.</text>
</comment>
<dbReference type="OrthoDB" id="3208058at2"/>
<dbReference type="PIRSF" id="PIRSF021524">
    <property type="entry name" value="MSH_acetyltransferase"/>
    <property type="match status" value="1"/>
</dbReference>
<keyword evidence="3 4" id="KW-0012">Acyltransferase</keyword>
<name>K6XAM9_9MICO</name>
<sequence>MLRATAVLTEHEQRQVHALITNARIQDGVSPASEQTLLRLPATGAGEWLHLLYQRNDDLLGYAHLDTSDANAPWAELVVAPLSRRRGIGTQMLRDLQERAPQVRLWAHGFLPSTSNFAITRRLRVVRELWQMARPLADLPQGRPLADGFEVSTLTPGNERDEQDWVQVNAAAFATHPEQGRMTRADLQERQGEPWFDPAGFFLVRDARPGPTKGSLAAFHWTKVERGVGEVYVVGVDPAYQGHGLGTAVTWIGLNHLRQEGLERVTLYVDGNNAAAIATYRRLGFERIGLDVQLAAAGVSGRGGR</sequence>
<dbReference type="Pfam" id="PF12568">
    <property type="entry name" value="PanZ"/>
    <property type="match status" value="1"/>
</dbReference>
<dbReference type="EC" id="2.3.1.189" evidence="4"/>
<accession>K6XAM9</accession>
<feature type="binding site" evidence="4">
    <location>
        <begin position="234"/>
        <end position="236"/>
    </location>
    <ligand>
        <name>acetyl-CoA</name>
        <dbReference type="ChEBI" id="CHEBI:57288"/>
        <label>2</label>
    </ligand>
</feature>
<dbReference type="AlphaFoldDB" id="K6XAM9"/>
<evidence type="ECO:0000259" key="5">
    <source>
        <dbReference type="PROSITE" id="PS51186"/>
    </source>
</evidence>
<comment type="caution">
    <text evidence="4">Lacks conserved residue(s) required for the propagation of feature annotation.</text>
</comment>
<reference evidence="6 7" key="1">
    <citation type="submission" date="2012-08" db="EMBL/GenBank/DDBJ databases">
        <title>Whole genome shotgun sequence of Kineosphaera limosa NBRC 100340.</title>
        <authorList>
            <person name="Yoshida I."/>
            <person name="Isaki S."/>
            <person name="Hosoyama A."/>
            <person name="Tsuchikane K."/>
            <person name="Katsumata H."/>
            <person name="Ando Y."/>
            <person name="Ohji S."/>
            <person name="Hamada M."/>
            <person name="Tamura T."/>
            <person name="Yamazoe A."/>
            <person name="Yamazaki S."/>
            <person name="Fujita N."/>
        </authorList>
    </citation>
    <scope>NUCLEOTIDE SEQUENCE [LARGE SCALE GENOMIC DNA]</scope>
    <source>
        <strain evidence="6 7">NBRC 100340</strain>
    </source>
</reference>
<dbReference type="NCBIfam" id="TIGR03448">
    <property type="entry name" value="mycothiol_MshD"/>
    <property type="match status" value="1"/>
</dbReference>
<feature type="binding site" evidence="4">
    <location>
        <position position="34"/>
    </location>
    <ligand>
        <name>1D-myo-inositol 2-(L-cysteinylamino)-2-deoxy-alpha-D-glucopyranoside</name>
        <dbReference type="ChEBI" id="CHEBI:58887"/>
    </ligand>
</feature>
<dbReference type="GO" id="GO:0035447">
    <property type="term" value="F:mycothiol synthase activity"/>
    <property type="evidence" value="ECO:0007669"/>
    <property type="project" value="UniProtKB-UniRule"/>
</dbReference>
<dbReference type="PANTHER" id="PTHR43617:SF31">
    <property type="entry name" value="MYCOTHIOL ACETYLTRANSFERASE"/>
    <property type="match status" value="1"/>
</dbReference>
<dbReference type="InterPro" id="IPR016181">
    <property type="entry name" value="Acyl_CoA_acyltransferase"/>
</dbReference>
<evidence type="ECO:0000256" key="2">
    <source>
        <dbReference type="ARBA" id="ARBA00022737"/>
    </source>
</evidence>
<dbReference type="Gene3D" id="3.40.630.30">
    <property type="match status" value="1"/>
</dbReference>
<dbReference type="SUPFAM" id="SSF55729">
    <property type="entry name" value="Acyl-CoA N-acyltransferases (Nat)"/>
    <property type="match status" value="1"/>
</dbReference>
<organism evidence="6 7">
    <name type="scientific">Kineosphaera limosa NBRC 100340</name>
    <dbReference type="NCBI Taxonomy" id="1184609"/>
    <lineage>
        <taxon>Bacteria</taxon>
        <taxon>Bacillati</taxon>
        <taxon>Actinomycetota</taxon>
        <taxon>Actinomycetes</taxon>
        <taxon>Micrococcales</taxon>
        <taxon>Dermatophilaceae</taxon>
        <taxon>Kineosphaera</taxon>
    </lineage>
</organism>
<feature type="binding site" evidence="4">
    <location>
        <begin position="241"/>
        <end position="247"/>
    </location>
    <ligand>
        <name>acetyl-CoA</name>
        <dbReference type="ChEBI" id="CHEBI:57288"/>
        <label>2</label>
    </ligand>
</feature>
<feature type="binding site" evidence="4">
    <location>
        <position position="230"/>
    </location>
    <ligand>
        <name>1D-myo-inositol 2-(L-cysteinylamino)-2-deoxy-alpha-D-glucopyranoside</name>
        <dbReference type="ChEBI" id="CHEBI:58887"/>
    </ligand>
</feature>
<evidence type="ECO:0000313" key="7">
    <source>
        <dbReference type="Proteomes" id="UP000008366"/>
    </source>
</evidence>
<comment type="function">
    <text evidence="4">Catalyzes the transfer of acetyl from acetyl-CoA to desacetylmycothiol (Cys-GlcN-Ins) to form mycothiol.</text>
</comment>
<keyword evidence="2 4" id="KW-0677">Repeat</keyword>
<comment type="similarity">
    <text evidence="4">Belongs to the acetyltransferase family. MshD subfamily.</text>
</comment>
<dbReference type="Proteomes" id="UP000008366">
    <property type="component" value="Unassembled WGS sequence"/>
</dbReference>